<keyword evidence="1" id="KW-0812">Transmembrane</keyword>
<reference evidence="2 3" key="1">
    <citation type="submission" date="2020-08" db="EMBL/GenBank/DDBJ databases">
        <title>Genomic Encyclopedia of Type Strains, Phase IV (KMG-IV): sequencing the most valuable type-strain genomes for metagenomic binning, comparative biology and taxonomic classification.</title>
        <authorList>
            <person name="Goeker M."/>
        </authorList>
    </citation>
    <scope>NUCLEOTIDE SEQUENCE [LARGE SCALE GENOMIC DNA]</scope>
    <source>
        <strain evidence="2 3">DSM 45385</strain>
    </source>
</reference>
<protein>
    <recommendedName>
        <fullName evidence="4">DUF4239 domain-containing protein</fullName>
    </recommendedName>
</protein>
<evidence type="ECO:0008006" key="4">
    <source>
        <dbReference type="Google" id="ProtNLM"/>
    </source>
</evidence>
<dbReference type="InterPro" id="IPR025333">
    <property type="entry name" value="DUF4239"/>
</dbReference>
<feature type="transmembrane region" description="Helical" evidence="1">
    <location>
        <begin position="207"/>
        <end position="227"/>
    </location>
</feature>
<accession>A0A7W8A457</accession>
<evidence type="ECO:0000256" key="1">
    <source>
        <dbReference type="SAM" id="Phobius"/>
    </source>
</evidence>
<proteinExistence type="predicted"/>
<dbReference type="EMBL" id="JACHIN010000006">
    <property type="protein sequence ID" value="MBB5079252.1"/>
    <property type="molecule type" value="Genomic_DNA"/>
</dbReference>
<evidence type="ECO:0000313" key="3">
    <source>
        <dbReference type="Proteomes" id="UP000568380"/>
    </source>
</evidence>
<name>A0A7W8A457_9ACTN</name>
<dbReference type="AlphaFoldDB" id="A0A7W8A457"/>
<keyword evidence="1" id="KW-1133">Transmembrane helix</keyword>
<feature type="transmembrane region" description="Helical" evidence="1">
    <location>
        <begin position="181"/>
        <end position="200"/>
    </location>
</feature>
<sequence>MFVALVGVAVALVAATVAGLAAYLADRAISQKVRQDFREGSGLVSGIIGTLFAISVGLVVVASWNQVNSATQTSSTEASNLVDVYWYSRSLPEPQREKLRRLADEYTTTVIRQEWPLMAEQRTLSPAAWRSVEQLRAFFQTIEPTTSAASTRYGQAMSRVQAVLDARRTRAQMADTGVPPLLWIALAGCGLTVVVPAVVCGGPVRKVHITMAAVVGGLVGMVLFLVYQLDFPFSGGVTVSPAAFEQALDRFASIRSLGTG</sequence>
<keyword evidence="3" id="KW-1185">Reference proteome</keyword>
<feature type="transmembrane region" description="Helical" evidence="1">
    <location>
        <begin position="6"/>
        <end position="25"/>
    </location>
</feature>
<evidence type="ECO:0000313" key="2">
    <source>
        <dbReference type="EMBL" id="MBB5079252.1"/>
    </source>
</evidence>
<dbReference type="RefSeq" id="WP_184964743.1">
    <property type="nucleotide sequence ID" value="NZ_JACHIN010000006.1"/>
</dbReference>
<organism evidence="2 3">
    <name type="scientific">Nonomuraea endophytica</name>
    <dbReference type="NCBI Taxonomy" id="714136"/>
    <lineage>
        <taxon>Bacteria</taxon>
        <taxon>Bacillati</taxon>
        <taxon>Actinomycetota</taxon>
        <taxon>Actinomycetes</taxon>
        <taxon>Streptosporangiales</taxon>
        <taxon>Streptosporangiaceae</taxon>
        <taxon>Nonomuraea</taxon>
    </lineage>
</organism>
<dbReference type="Pfam" id="PF14023">
    <property type="entry name" value="Bestrophin-like"/>
    <property type="match status" value="1"/>
</dbReference>
<gene>
    <name evidence="2" type="ORF">HNR40_004738</name>
</gene>
<keyword evidence="1" id="KW-0472">Membrane</keyword>
<feature type="transmembrane region" description="Helical" evidence="1">
    <location>
        <begin position="46"/>
        <end position="64"/>
    </location>
</feature>
<comment type="caution">
    <text evidence="2">The sequence shown here is derived from an EMBL/GenBank/DDBJ whole genome shotgun (WGS) entry which is preliminary data.</text>
</comment>
<dbReference type="Proteomes" id="UP000568380">
    <property type="component" value="Unassembled WGS sequence"/>
</dbReference>